<dbReference type="GO" id="GO:0000156">
    <property type="term" value="F:phosphorelay response regulator activity"/>
    <property type="evidence" value="ECO:0007669"/>
    <property type="project" value="InterPro"/>
</dbReference>
<keyword evidence="6" id="KW-1185">Reference proteome</keyword>
<protein>
    <recommendedName>
        <fullName evidence="7">DNA-binding response regulator</fullName>
    </recommendedName>
</protein>
<evidence type="ECO:0000313" key="4">
    <source>
        <dbReference type="EMBL" id="OYQ41981.1"/>
    </source>
</evidence>
<evidence type="ECO:0000313" key="5">
    <source>
        <dbReference type="EMBL" id="OYQ42899.1"/>
    </source>
</evidence>
<dbReference type="EMBL" id="NOXX01000216">
    <property type="protein sequence ID" value="OYQ41981.1"/>
    <property type="molecule type" value="Genomic_DNA"/>
</dbReference>
<keyword evidence="1" id="KW-0597">Phosphoprotein</keyword>
<dbReference type="OrthoDB" id="2168082at2"/>
<feature type="domain" description="HTH LytTR-type" evidence="3">
    <location>
        <begin position="148"/>
        <end position="251"/>
    </location>
</feature>
<dbReference type="Proteomes" id="UP000216035">
    <property type="component" value="Unassembled WGS sequence"/>
</dbReference>
<dbReference type="InterPro" id="IPR011006">
    <property type="entry name" value="CheY-like_superfamily"/>
</dbReference>
<accession>A0A255ZKN1</accession>
<comment type="caution">
    <text evidence="4">The sequence shown here is derived from an EMBL/GenBank/DDBJ whole genome shotgun (WGS) entry which is preliminary data.</text>
</comment>
<gene>
    <name evidence="5" type="ORF">CHX27_11420</name>
    <name evidence="4" type="ORF">CHX27_12505</name>
</gene>
<dbReference type="RefSeq" id="WP_094486910.1">
    <property type="nucleotide sequence ID" value="NZ_NOXX01000210.1"/>
</dbReference>
<dbReference type="SUPFAM" id="SSF52172">
    <property type="entry name" value="CheY-like"/>
    <property type="match status" value="1"/>
</dbReference>
<dbReference type="PROSITE" id="PS50930">
    <property type="entry name" value="HTH_LYTTR"/>
    <property type="match status" value="1"/>
</dbReference>
<dbReference type="InterPro" id="IPR046947">
    <property type="entry name" value="LytR-like"/>
</dbReference>
<dbReference type="PANTHER" id="PTHR37299:SF1">
    <property type="entry name" value="STAGE 0 SPORULATION PROTEIN A HOMOLOG"/>
    <property type="match status" value="1"/>
</dbReference>
<dbReference type="AlphaFoldDB" id="A0A255ZKN1"/>
<evidence type="ECO:0000259" key="3">
    <source>
        <dbReference type="PROSITE" id="PS50930"/>
    </source>
</evidence>
<evidence type="ECO:0000256" key="1">
    <source>
        <dbReference type="PROSITE-ProRule" id="PRU00169"/>
    </source>
</evidence>
<dbReference type="InterPro" id="IPR001789">
    <property type="entry name" value="Sig_transdc_resp-reg_receiver"/>
</dbReference>
<name>A0A255ZKN1_9FLAO</name>
<feature type="modified residue" description="4-aspartylphosphate" evidence="1">
    <location>
        <position position="57"/>
    </location>
</feature>
<sequence>MSKLRCYIVDDERSGRELLGKLLVSVSDAVEIVGTAADIEQAFNELSETKIDLLFLDIQMPKGNGFSLLKRFENQLPFDVIFVTSYQEYAIQAIKSSALDYLLKPVDRQELSEALLRAQNLIQSRETSRQQFENLFKNLENESSAKKIAIHHNDTVVFIPENEMEFIAADGRYCSINTSSGATYTTARSLKEMEEMLSKNYFMRISHSQLVNCLYIKSYSKGDPCFLELNSGKTFEISRRRKHEILQKLKSQ</sequence>
<dbReference type="SMART" id="SM00850">
    <property type="entry name" value="LytTR"/>
    <property type="match status" value="1"/>
</dbReference>
<dbReference type="PANTHER" id="PTHR37299">
    <property type="entry name" value="TRANSCRIPTIONAL REGULATOR-RELATED"/>
    <property type="match status" value="1"/>
</dbReference>
<evidence type="ECO:0008006" key="7">
    <source>
        <dbReference type="Google" id="ProtNLM"/>
    </source>
</evidence>
<organism evidence="4 6">
    <name type="scientific">Flavobacterium aurantiibacter</name>
    <dbReference type="NCBI Taxonomy" id="2023067"/>
    <lineage>
        <taxon>Bacteria</taxon>
        <taxon>Pseudomonadati</taxon>
        <taxon>Bacteroidota</taxon>
        <taxon>Flavobacteriia</taxon>
        <taxon>Flavobacteriales</taxon>
        <taxon>Flavobacteriaceae</taxon>
        <taxon>Flavobacterium</taxon>
    </lineage>
</organism>
<dbReference type="GO" id="GO:0003677">
    <property type="term" value="F:DNA binding"/>
    <property type="evidence" value="ECO:0007669"/>
    <property type="project" value="InterPro"/>
</dbReference>
<dbReference type="Pfam" id="PF04397">
    <property type="entry name" value="LytTR"/>
    <property type="match status" value="1"/>
</dbReference>
<dbReference type="SMART" id="SM00448">
    <property type="entry name" value="REC"/>
    <property type="match status" value="1"/>
</dbReference>
<dbReference type="InterPro" id="IPR007492">
    <property type="entry name" value="LytTR_DNA-bd_dom"/>
</dbReference>
<dbReference type="PROSITE" id="PS50110">
    <property type="entry name" value="RESPONSE_REGULATORY"/>
    <property type="match status" value="1"/>
</dbReference>
<dbReference type="EMBL" id="NOXX01000210">
    <property type="protein sequence ID" value="OYQ42899.1"/>
    <property type="molecule type" value="Genomic_DNA"/>
</dbReference>
<reference evidence="4 6" key="1">
    <citation type="submission" date="2017-07" db="EMBL/GenBank/DDBJ databases">
        <title>Flavobacterium cyanobacteriorum sp. nov., isolated from cyanobacterial aggregates in a eutrophic lake.</title>
        <authorList>
            <person name="Cai H."/>
        </authorList>
    </citation>
    <scope>NUCLEOTIDE SEQUENCE [LARGE SCALE GENOMIC DNA]</scope>
    <source>
        <strain evidence="4 6">TH167</strain>
    </source>
</reference>
<dbReference type="Pfam" id="PF00072">
    <property type="entry name" value="Response_reg"/>
    <property type="match status" value="1"/>
</dbReference>
<feature type="domain" description="Response regulatory" evidence="2">
    <location>
        <begin position="5"/>
        <end position="119"/>
    </location>
</feature>
<proteinExistence type="predicted"/>
<dbReference type="Gene3D" id="3.40.50.2300">
    <property type="match status" value="1"/>
</dbReference>
<evidence type="ECO:0000313" key="6">
    <source>
        <dbReference type="Proteomes" id="UP000216035"/>
    </source>
</evidence>
<dbReference type="Gene3D" id="2.40.50.1020">
    <property type="entry name" value="LytTr DNA-binding domain"/>
    <property type="match status" value="1"/>
</dbReference>
<evidence type="ECO:0000259" key="2">
    <source>
        <dbReference type="PROSITE" id="PS50110"/>
    </source>
</evidence>